<dbReference type="AlphaFoldDB" id="A0A9D1CTG6"/>
<dbReference type="InterPro" id="IPR001478">
    <property type="entry name" value="PDZ"/>
</dbReference>
<evidence type="ECO:0000256" key="2">
    <source>
        <dbReference type="ARBA" id="ARBA00022670"/>
    </source>
</evidence>
<protein>
    <submittedName>
        <fullName evidence="7">Trypsin-like peptidase domain-containing protein</fullName>
    </submittedName>
</protein>
<evidence type="ECO:0000256" key="3">
    <source>
        <dbReference type="ARBA" id="ARBA00022801"/>
    </source>
</evidence>
<dbReference type="EMBL" id="DVGA01000075">
    <property type="protein sequence ID" value="HIQ79069.1"/>
    <property type="molecule type" value="Genomic_DNA"/>
</dbReference>
<evidence type="ECO:0000256" key="5">
    <source>
        <dbReference type="SAM" id="Phobius"/>
    </source>
</evidence>
<keyword evidence="5" id="KW-0812">Transmembrane</keyword>
<dbReference type="SMART" id="SM00228">
    <property type="entry name" value="PDZ"/>
    <property type="match status" value="1"/>
</dbReference>
<feature type="region of interest" description="Disordered" evidence="4">
    <location>
        <begin position="1"/>
        <end position="62"/>
    </location>
</feature>
<dbReference type="Pfam" id="PF13365">
    <property type="entry name" value="Trypsin_2"/>
    <property type="match status" value="1"/>
</dbReference>
<keyword evidence="3" id="KW-0378">Hydrolase</keyword>
<keyword evidence="5" id="KW-0472">Membrane</keyword>
<accession>A0A9D1CTG6</accession>
<dbReference type="InterPro" id="IPR036034">
    <property type="entry name" value="PDZ_sf"/>
</dbReference>
<dbReference type="InterPro" id="IPR001940">
    <property type="entry name" value="Peptidase_S1C"/>
</dbReference>
<dbReference type="Gene3D" id="2.30.42.10">
    <property type="match status" value="1"/>
</dbReference>
<comment type="similarity">
    <text evidence="1">Belongs to the peptidase S1C family.</text>
</comment>
<dbReference type="PROSITE" id="PS50106">
    <property type="entry name" value="PDZ"/>
    <property type="match status" value="1"/>
</dbReference>
<dbReference type="Pfam" id="PF13180">
    <property type="entry name" value="PDZ_2"/>
    <property type="match status" value="1"/>
</dbReference>
<proteinExistence type="inferred from homology"/>
<dbReference type="PANTHER" id="PTHR43343:SF3">
    <property type="entry name" value="PROTEASE DO-LIKE 8, CHLOROPLASTIC"/>
    <property type="match status" value="1"/>
</dbReference>
<dbReference type="SUPFAM" id="SSF50156">
    <property type="entry name" value="PDZ domain-like"/>
    <property type="match status" value="1"/>
</dbReference>
<dbReference type="PANTHER" id="PTHR43343">
    <property type="entry name" value="PEPTIDASE S12"/>
    <property type="match status" value="1"/>
</dbReference>
<evidence type="ECO:0000313" key="7">
    <source>
        <dbReference type="EMBL" id="HIQ79069.1"/>
    </source>
</evidence>
<dbReference type="Proteomes" id="UP000824262">
    <property type="component" value="Unassembled WGS sequence"/>
</dbReference>
<evidence type="ECO:0000259" key="6">
    <source>
        <dbReference type="PROSITE" id="PS50106"/>
    </source>
</evidence>
<organism evidence="7 8">
    <name type="scientific">Candidatus Scatomorpha intestinavium</name>
    <dbReference type="NCBI Taxonomy" id="2840922"/>
    <lineage>
        <taxon>Bacteria</taxon>
        <taxon>Bacillati</taxon>
        <taxon>Bacillota</taxon>
        <taxon>Clostridia</taxon>
        <taxon>Eubacteriales</taxon>
        <taxon>Candidatus Scatomorpha</taxon>
    </lineage>
</organism>
<sequence>MNEEDISRRSEWYDTAYDGGPPNWFAPSRPAGAYPHPTPQIPPQRAGGHPPENGAGQKPAPRGRSSIRAVAVCVICLVVIVASSLIFTQDRSESAVLPTAGAAEPSAPGGYDDFREFFDNYYDASNTISGENDIPRAELAPGVTLTTEPVPDPSEELTLQEIYTNCAPSVVGITATVPDETGYYWGTGIIMTEDGYIVTNTHILDGTSAVTVTLWDDRQFEAKLVGADNVSDISVLKIEAEGLTPAEFCGTAVSVGDRVAALGNPLGEELRGTLTDGIISAINRDVSYNSHSMTLLQTNAAINEGNSGGPLLNMYGQVVGITNMKMMSNSIYSSIEGIGFAIPTSTIQEVVNQLLRNGRVTGRAAIGVTIGPIPQDAAEAYSLPSGLYVVSVAEGSDAAAKGITEGDVLTAIDGQGVTTTAQVGEIIAGLEVGDTITMTIYRNGETFDVDVALVETSDVY</sequence>
<dbReference type="GO" id="GO:0006508">
    <property type="term" value="P:proteolysis"/>
    <property type="evidence" value="ECO:0007669"/>
    <property type="project" value="UniProtKB-KW"/>
</dbReference>
<name>A0A9D1CTG6_9FIRM</name>
<evidence type="ECO:0000313" key="8">
    <source>
        <dbReference type="Proteomes" id="UP000824262"/>
    </source>
</evidence>
<feature type="compositionally biased region" description="Basic and acidic residues" evidence="4">
    <location>
        <begin position="1"/>
        <end position="12"/>
    </location>
</feature>
<dbReference type="PRINTS" id="PR00834">
    <property type="entry name" value="PROTEASES2C"/>
</dbReference>
<keyword evidence="2" id="KW-0645">Protease</keyword>
<reference evidence="7" key="1">
    <citation type="submission" date="2020-10" db="EMBL/GenBank/DDBJ databases">
        <authorList>
            <person name="Gilroy R."/>
        </authorList>
    </citation>
    <scope>NUCLEOTIDE SEQUENCE</scope>
    <source>
        <strain evidence="7">ChiBcolR7-354</strain>
    </source>
</reference>
<evidence type="ECO:0000256" key="1">
    <source>
        <dbReference type="ARBA" id="ARBA00010541"/>
    </source>
</evidence>
<dbReference type="SUPFAM" id="SSF50494">
    <property type="entry name" value="Trypsin-like serine proteases"/>
    <property type="match status" value="1"/>
</dbReference>
<dbReference type="InterPro" id="IPR009003">
    <property type="entry name" value="Peptidase_S1_PA"/>
</dbReference>
<comment type="caution">
    <text evidence="7">The sequence shown here is derived from an EMBL/GenBank/DDBJ whole genome shotgun (WGS) entry which is preliminary data.</text>
</comment>
<dbReference type="InterPro" id="IPR051201">
    <property type="entry name" value="Chloro_Bact_Ser_Proteases"/>
</dbReference>
<dbReference type="Gene3D" id="2.40.10.10">
    <property type="entry name" value="Trypsin-like serine proteases"/>
    <property type="match status" value="2"/>
</dbReference>
<gene>
    <name evidence="7" type="ORF">IAB77_07410</name>
</gene>
<dbReference type="InterPro" id="IPR043504">
    <property type="entry name" value="Peptidase_S1_PA_chymotrypsin"/>
</dbReference>
<feature type="transmembrane region" description="Helical" evidence="5">
    <location>
        <begin position="67"/>
        <end position="87"/>
    </location>
</feature>
<evidence type="ECO:0000256" key="4">
    <source>
        <dbReference type="SAM" id="MobiDB-lite"/>
    </source>
</evidence>
<dbReference type="CDD" id="cd06779">
    <property type="entry name" value="cpPDZ_Deg_HtrA-like"/>
    <property type="match status" value="1"/>
</dbReference>
<feature type="domain" description="PDZ" evidence="6">
    <location>
        <begin position="351"/>
        <end position="444"/>
    </location>
</feature>
<dbReference type="GO" id="GO:0004252">
    <property type="term" value="F:serine-type endopeptidase activity"/>
    <property type="evidence" value="ECO:0007669"/>
    <property type="project" value="InterPro"/>
</dbReference>
<reference evidence="7" key="2">
    <citation type="journal article" date="2021" name="PeerJ">
        <title>Extensive microbial diversity within the chicken gut microbiome revealed by metagenomics and culture.</title>
        <authorList>
            <person name="Gilroy R."/>
            <person name="Ravi A."/>
            <person name="Getino M."/>
            <person name="Pursley I."/>
            <person name="Horton D.L."/>
            <person name="Alikhan N.F."/>
            <person name="Baker D."/>
            <person name="Gharbi K."/>
            <person name="Hall N."/>
            <person name="Watson M."/>
            <person name="Adriaenssens E.M."/>
            <person name="Foster-Nyarko E."/>
            <person name="Jarju S."/>
            <person name="Secka A."/>
            <person name="Antonio M."/>
            <person name="Oren A."/>
            <person name="Chaudhuri R.R."/>
            <person name="La Ragione R."/>
            <person name="Hildebrand F."/>
            <person name="Pallen M.J."/>
        </authorList>
    </citation>
    <scope>NUCLEOTIDE SEQUENCE</scope>
    <source>
        <strain evidence="7">ChiBcolR7-354</strain>
    </source>
</reference>
<keyword evidence="5" id="KW-1133">Transmembrane helix</keyword>